<dbReference type="PANTHER" id="PTHR45947">
    <property type="entry name" value="SULFOQUINOVOSYL TRANSFERASE SQD2"/>
    <property type="match status" value="1"/>
</dbReference>
<accession>A0A5B8KX00</accession>
<dbReference type="GO" id="GO:0016757">
    <property type="term" value="F:glycosyltransferase activity"/>
    <property type="evidence" value="ECO:0007669"/>
    <property type="project" value="TreeGrafter"/>
</dbReference>
<proteinExistence type="predicted"/>
<reference evidence="2" key="1">
    <citation type="submission" date="2020-04" db="EMBL/GenBank/DDBJ databases">
        <title>Nitratireductor sp. nov. isolated from mangrove soil.</title>
        <authorList>
            <person name="Ye Y."/>
        </authorList>
    </citation>
    <scope>NUCLEOTIDE SEQUENCE</scope>
    <source>
        <strain evidence="2">SY7</strain>
    </source>
</reference>
<name>A0A5B8KX00_9HYPH</name>
<dbReference type="Pfam" id="PF13579">
    <property type="entry name" value="Glyco_trans_4_4"/>
    <property type="match status" value="1"/>
</dbReference>
<dbReference type="Gene3D" id="3.40.50.2000">
    <property type="entry name" value="Glycogen Phosphorylase B"/>
    <property type="match status" value="2"/>
</dbReference>
<dbReference type="RefSeq" id="WP_146298853.1">
    <property type="nucleotide sequence ID" value="NZ_CP042301.2"/>
</dbReference>
<dbReference type="KEGG" id="niy:FQ775_07310"/>
<evidence type="ECO:0000313" key="2">
    <source>
        <dbReference type="EMBL" id="QDZ00204.1"/>
    </source>
</evidence>
<dbReference type="Proteomes" id="UP000321389">
    <property type="component" value="Chromosome"/>
</dbReference>
<dbReference type="SUPFAM" id="SSF53756">
    <property type="entry name" value="UDP-Glycosyltransferase/glycogen phosphorylase"/>
    <property type="match status" value="1"/>
</dbReference>
<dbReference type="InterPro" id="IPR050194">
    <property type="entry name" value="Glycosyltransferase_grp1"/>
</dbReference>
<dbReference type="CDD" id="cd03801">
    <property type="entry name" value="GT4_PimA-like"/>
    <property type="match status" value="1"/>
</dbReference>
<dbReference type="OrthoDB" id="9816424at2"/>
<dbReference type="InterPro" id="IPR028098">
    <property type="entry name" value="Glyco_trans_4-like_N"/>
</dbReference>
<dbReference type="AlphaFoldDB" id="A0A5B8KX00"/>
<sequence length="411" mass="45825">MSVQASQGSAEGPAGGKLKILMICEFFNAELGFQENLLVKYYRKFGHDVTVVTSTYLSVFDYYAGRHDKNALGSVEHHLGAKIVRLPFRYNLLNKLKAYRGVGKLLNEERPDLIFVHDITPNFPEIARYLRANPTVPMIMDFHVDYSNSGKNWLSLKILHGVIRKYFLDRARHYIRRYFPIVPAGFDFLNEVYKVPRDEMELLPLGADVDLVEEVRAQNLRGEIRARYGIPDDAFVIVTGGKLERRKRLELLAGAVRAIGRPDVHVLVAGAFPPDDPGYKAVVEEAAGEALPRIHFAGWLAAPEMFAHMQAADIAVFPASQSVLWLQAVACHLPLIVGDTGNQDVSYVNAHGNIVILRGNEISAEGLVAAIEPLILDPERCRAMAGGAVRATSELLDWNNLVQRTLRFNQG</sequence>
<protein>
    <submittedName>
        <fullName evidence="2">Glycosyltransferase family 4 protein</fullName>
    </submittedName>
</protein>
<evidence type="ECO:0000313" key="3">
    <source>
        <dbReference type="Proteomes" id="UP000321389"/>
    </source>
</evidence>
<dbReference type="Pfam" id="PF13692">
    <property type="entry name" value="Glyco_trans_1_4"/>
    <property type="match status" value="1"/>
</dbReference>
<organism evidence="2 3">
    <name type="scientific">Nitratireductor mangrovi</name>
    <dbReference type="NCBI Taxonomy" id="2599600"/>
    <lineage>
        <taxon>Bacteria</taxon>
        <taxon>Pseudomonadati</taxon>
        <taxon>Pseudomonadota</taxon>
        <taxon>Alphaproteobacteria</taxon>
        <taxon>Hyphomicrobiales</taxon>
        <taxon>Phyllobacteriaceae</taxon>
        <taxon>Nitratireductor</taxon>
    </lineage>
</organism>
<dbReference type="EMBL" id="CP042301">
    <property type="protein sequence ID" value="QDZ00204.1"/>
    <property type="molecule type" value="Genomic_DNA"/>
</dbReference>
<evidence type="ECO:0000259" key="1">
    <source>
        <dbReference type="Pfam" id="PF13579"/>
    </source>
</evidence>
<gene>
    <name evidence="2" type="ORF">FQ775_07310</name>
</gene>
<feature type="domain" description="Glycosyltransferase subfamily 4-like N-terminal" evidence="1">
    <location>
        <begin position="38"/>
        <end position="172"/>
    </location>
</feature>
<dbReference type="PANTHER" id="PTHR45947:SF3">
    <property type="entry name" value="SULFOQUINOVOSYL TRANSFERASE SQD2"/>
    <property type="match status" value="1"/>
</dbReference>
<keyword evidence="3" id="KW-1185">Reference proteome</keyword>